<dbReference type="RefSeq" id="XP_001593718.1">
    <property type="nucleotide sequence ID" value="XM_001593668.1"/>
</dbReference>
<reference evidence="2" key="1">
    <citation type="journal article" date="2011" name="PLoS Genet.">
        <title>Genomic analysis of the necrotrophic fungal pathogens Sclerotinia sclerotiorum and Botrytis cinerea.</title>
        <authorList>
            <person name="Amselem J."/>
            <person name="Cuomo C.A."/>
            <person name="van Kan J.A."/>
            <person name="Viaud M."/>
            <person name="Benito E.P."/>
            <person name="Couloux A."/>
            <person name="Coutinho P.M."/>
            <person name="de Vries R.P."/>
            <person name="Dyer P.S."/>
            <person name="Fillinger S."/>
            <person name="Fournier E."/>
            <person name="Gout L."/>
            <person name="Hahn M."/>
            <person name="Kohn L."/>
            <person name="Lapalu N."/>
            <person name="Plummer K.M."/>
            <person name="Pradier J.M."/>
            <person name="Quevillon E."/>
            <person name="Sharon A."/>
            <person name="Simon A."/>
            <person name="ten Have A."/>
            <person name="Tudzynski B."/>
            <person name="Tudzynski P."/>
            <person name="Wincker P."/>
            <person name="Andrew M."/>
            <person name="Anthouard V."/>
            <person name="Beever R.E."/>
            <person name="Beffa R."/>
            <person name="Benoit I."/>
            <person name="Bouzid O."/>
            <person name="Brault B."/>
            <person name="Chen Z."/>
            <person name="Choquer M."/>
            <person name="Collemare J."/>
            <person name="Cotton P."/>
            <person name="Danchin E.G."/>
            <person name="Da Silva C."/>
            <person name="Gautier A."/>
            <person name="Giraud C."/>
            <person name="Giraud T."/>
            <person name="Gonzalez C."/>
            <person name="Grossetete S."/>
            <person name="Guldener U."/>
            <person name="Henrissat B."/>
            <person name="Howlett B.J."/>
            <person name="Kodira C."/>
            <person name="Kretschmer M."/>
            <person name="Lappartient A."/>
            <person name="Leroch M."/>
            <person name="Levis C."/>
            <person name="Mauceli E."/>
            <person name="Neuveglise C."/>
            <person name="Oeser B."/>
            <person name="Pearson M."/>
            <person name="Poulain J."/>
            <person name="Poussereau N."/>
            <person name="Quesneville H."/>
            <person name="Rascle C."/>
            <person name="Schumacher J."/>
            <person name="Segurens B."/>
            <person name="Sexton A."/>
            <person name="Silva E."/>
            <person name="Sirven C."/>
            <person name="Soanes D.M."/>
            <person name="Talbot N.J."/>
            <person name="Templeton M."/>
            <person name="Yandava C."/>
            <person name="Yarden O."/>
            <person name="Zeng Q."/>
            <person name="Rollins J.A."/>
            <person name="Lebrun M.H."/>
            <person name="Dickman M."/>
        </authorList>
    </citation>
    <scope>NUCLEOTIDE SEQUENCE [LARGE SCALE GENOMIC DNA]</scope>
    <source>
        <strain evidence="2">ATCC 18683 / 1980 / Ss-1</strain>
    </source>
</reference>
<dbReference type="InParanoid" id="A7EIK3"/>
<dbReference type="EMBL" id="CH476626">
    <property type="protein sequence ID" value="EDO02669.1"/>
    <property type="molecule type" value="Genomic_DNA"/>
</dbReference>
<proteinExistence type="predicted"/>
<dbReference type="Proteomes" id="UP000001312">
    <property type="component" value="Unassembled WGS sequence"/>
</dbReference>
<sequence length="132" mass="14330">MENSAFSHIVGTAGQHMYSRIMRELPVATHHHQSDLRDRCLEELHSGEGTLKGSNRHDGDLTRIVQCGEVGVLAVNPPSLLTLSNQSAGISNSFLFSQVTSPKTCSKPLELALAGGERLKERWLSAHGVRGC</sequence>
<gene>
    <name evidence="1" type="ORF">SS1G_05146</name>
</gene>
<accession>A7EIK3</accession>
<dbReference type="KEGG" id="ssl:SS1G_05146"/>
<protein>
    <submittedName>
        <fullName evidence="1">Uncharacterized protein</fullName>
    </submittedName>
</protein>
<keyword evidence="2" id="KW-1185">Reference proteome</keyword>
<evidence type="ECO:0000313" key="1">
    <source>
        <dbReference type="EMBL" id="EDO02669.1"/>
    </source>
</evidence>
<organism evidence="1 2">
    <name type="scientific">Sclerotinia sclerotiorum (strain ATCC 18683 / 1980 / Ss-1)</name>
    <name type="common">White mold</name>
    <name type="synonym">Whetzelinia sclerotiorum</name>
    <dbReference type="NCBI Taxonomy" id="665079"/>
    <lineage>
        <taxon>Eukaryota</taxon>
        <taxon>Fungi</taxon>
        <taxon>Dikarya</taxon>
        <taxon>Ascomycota</taxon>
        <taxon>Pezizomycotina</taxon>
        <taxon>Leotiomycetes</taxon>
        <taxon>Helotiales</taxon>
        <taxon>Sclerotiniaceae</taxon>
        <taxon>Sclerotinia</taxon>
    </lineage>
</organism>
<dbReference type="AlphaFoldDB" id="A7EIK3"/>
<dbReference type="GeneID" id="5489900"/>
<name>A7EIK3_SCLS1</name>
<evidence type="ECO:0000313" key="2">
    <source>
        <dbReference type="Proteomes" id="UP000001312"/>
    </source>
</evidence>
<dbReference type="HOGENOM" id="CLU_1918348_0_0_1"/>